<reference evidence="1 2" key="1">
    <citation type="submission" date="2020-04" db="EMBL/GenBank/DDBJ databases">
        <authorList>
            <person name="De Canck E."/>
        </authorList>
    </citation>
    <scope>NUCLEOTIDE SEQUENCE [LARGE SCALE GENOMIC DNA]</scope>
    <source>
        <strain evidence="1 2">LMG 22037</strain>
    </source>
</reference>
<dbReference type="RefSeq" id="WP_035483010.1">
    <property type="nucleotide sequence ID" value="NZ_CADFGL010000043.1"/>
</dbReference>
<organism evidence="1 2">
    <name type="scientific">Paraburkholderia phenoliruptrix</name>
    <dbReference type="NCBI Taxonomy" id="252970"/>
    <lineage>
        <taxon>Bacteria</taxon>
        <taxon>Pseudomonadati</taxon>
        <taxon>Pseudomonadota</taxon>
        <taxon>Betaproteobacteria</taxon>
        <taxon>Burkholderiales</taxon>
        <taxon>Burkholderiaceae</taxon>
        <taxon>Paraburkholderia</taxon>
    </lineage>
</organism>
<accession>A0A6J5CFE1</accession>
<evidence type="ECO:0000313" key="2">
    <source>
        <dbReference type="Proteomes" id="UP000494249"/>
    </source>
</evidence>
<protein>
    <submittedName>
        <fullName evidence="1">Uncharacterized protein</fullName>
    </submittedName>
</protein>
<evidence type="ECO:0000313" key="1">
    <source>
        <dbReference type="EMBL" id="CAB3733509.1"/>
    </source>
</evidence>
<dbReference type="EMBL" id="CADIKB010000046">
    <property type="protein sequence ID" value="CAB3733509.1"/>
    <property type="molecule type" value="Genomic_DNA"/>
</dbReference>
<sequence>MPSFDEVGFLSDELDQWKRAAHDAYSDAFTYAYRANGMALRLMKAIPINGISDEMKWAVAAYARATGAFQCSILMIERGAMAEARALARLCAETVIVAKGLVTVEGTLDILREDDANHSMRAITRILELNAEHAGADEKSLELLKAKLAELAAAFPKPRSLNYRDLAQRTGLDLFYEIAYRYTSGDGAHATLGAFVRHMKEEDGQHGYFFGPDIAGMASTLLTVGVAITELIDLAVSRMGREEDAAELRDLKLHWMLVRADLERQAAAEG</sequence>
<gene>
    <name evidence="1" type="ORF">LMG22037_05805</name>
</gene>
<dbReference type="AlphaFoldDB" id="A0A6J5CFE1"/>
<dbReference type="InterPro" id="IPR043733">
    <property type="entry name" value="DUF5677"/>
</dbReference>
<dbReference type="Pfam" id="PF18928">
    <property type="entry name" value="DUF5677"/>
    <property type="match status" value="1"/>
</dbReference>
<proteinExistence type="predicted"/>
<name>A0A6J5CFE1_9BURK</name>
<dbReference type="Proteomes" id="UP000494249">
    <property type="component" value="Unassembled WGS sequence"/>
</dbReference>